<evidence type="ECO:0000256" key="9">
    <source>
        <dbReference type="ARBA" id="ARBA00060089"/>
    </source>
</evidence>
<dbReference type="eggNOG" id="KOG0266">
    <property type="taxonomic scope" value="Eukaryota"/>
</dbReference>
<reference evidence="17" key="3">
    <citation type="submission" date="2025-09" db="UniProtKB">
        <authorList>
            <consortium name="Ensembl"/>
        </authorList>
    </citation>
    <scope>IDENTIFICATION</scope>
</reference>
<comment type="function">
    <text evidence="9">Microtubule-binding protein that plays a crucial role in ensuring inner core protein localization within the centriole core, as well as in maintaining the microtubule wall integrity and the overall centriole roundness and stability. Required for efficient primary cilium formation.</text>
</comment>
<keyword evidence="5" id="KW-0493">Microtubule</keyword>
<evidence type="ECO:0000313" key="18">
    <source>
        <dbReference type="Proteomes" id="UP000007648"/>
    </source>
</evidence>
<evidence type="ECO:0000256" key="12">
    <source>
        <dbReference type="PROSITE-ProRule" id="PRU00221"/>
    </source>
</evidence>
<dbReference type="PROSITE" id="PS50294">
    <property type="entry name" value="WD_REPEATS_REGION"/>
    <property type="match status" value="2"/>
</dbReference>
<evidence type="ECO:0000259" key="16">
    <source>
        <dbReference type="Pfam" id="PF23409"/>
    </source>
</evidence>
<dbReference type="Pfam" id="PF23393">
    <property type="entry name" value="Beta-prop_WDR90_POC16_2nd"/>
    <property type="match status" value="1"/>
</dbReference>
<dbReference type="FunFam" id="2.130.10.10:FF:003516">
    <property type="entry name" value="WD repeat domain 90"/>
    <property type="match status" value="1"/>
</dbReference>
<dbReference type="CTD" id="197335"/>
<dbReference type="InterPro" id="IPR055439">
    <property type="entry name" value="Beta-prop_EML_1st"/>
</dbReference>
<dbReference type="FunFam" id="2.130.10.10:FF:003513">
    <property type="entry name" value="WD repeat domain 90"/>
    <property type="match status" value="1"/>
</dbReference>
<dbReference type="InterPro" id="IPR019775">
    <property type="entry name" value="WD40_repeat_CS"/>
</dbReference>
<dbReference type="InterPro" id="IPR011047">
    <property type="entry name" value="Quinoprotein_ADH-like_sf"/>
</dbReference>
<comment type="subcellular location">
    <subcellularLocation>
        <location evidence="2">Cytoplasm</location>
        <location evidence="2">Cytoskeleton</location>
        <location evidence="2">Microtubule organizing center</location>
        <location evidence="2">Centrosome</location>
        <location evidence="2">Centriolar satellite</location>
    </subcellularLocation>
    <subcellularLocation>
        <location evidence="1">Cytoplasm</location>
        <location evidence="1">Cytoskeleton</location>
        <location evidence="1">Microtubule organizing center</location>
        <location evidence="1">Centrosome</location>
        <location evidence="1">Centriole</location>
    </subcellularLocation>
</comment>
<dbReference type="Pfam" id="PF00400">
    <property type="entry name" value="WD40"/>
    <property type="match status" value="1"/>
</dbReference>
<dbReference type="GeneTree" id="ENSGT00940000160173"/>
<dbReference type="InterPro" id="IPR050630">
    <property type="entry name" value="WD_repeat_EMAP"/>
</dbReference>
<sequence length="1847" mass="204528">MARVWQHPFLNVFKHLKVEEWKRSTKEGDVTTVMDKTLKGTVYRIRGAIPAGNFIQLPKTSTQSLGLTGRYLYLLFRPIPMKYFVVHLDVTTEDSQVIRISFSNLFKEFKSTSTWLQFPFIYEETTGLSKTSKTDLIGAAPRCVRWTCLQLDLQVILMLYLNRRYSHIKSIKLCANQLVKNIYTSDLSFDPGVTLSEVRQAKLALNPMPREMSFPIPKGEKWHDHYMFIRFPTDDSQMPHDSVQRCLRHTSRSQEPVQQFLQPMTDSRAIQDRVSLIQQITSPMAWSHRANSVQKAIPEINATSGDLETSHLGDQKSCRKGVLAGGDATVTCAANDDGIDVYVHKLGKGSTILEDPGLDEIANPRMTKSETISTKNSSRHRCLLPDPILKLKGVIGFGGCNTKWALWSKDGSYLVYPCHAVIVALIVETGEQRFFIGHTDKVSSLAFNGNSTLLASSQMGLLSMVRLWNFETGKCLSIFKTQIHSLCFLSFSYSGTVLCGVGKDRHGKTMLVVWNTASVSHGGEVTVLAKAHTDVDIQALKIAFFDDTRMVSCGRDNIRLWRIRGGTLRSCPVNLGEYHALEFTDLAFEEGLVANREPEDRTLFVCSRSGHILEINYKNVTIQNARRLLPSLTQPAHRKEKQTFSSGPGIAINSISISSTFCAMGSEDGYLRLWPLDFSSVFLEAEHEGAVSSVCISPDGLRVLSTTSTGNLGFLDIQSRGYSTLVRSHADLILAFAVEGHRKQLATVSQDNTIRIWDLMTMQQLYDFTTTEETPCAITFHPTQQVFICGFSNGVVRSFSLVASDLLVEYKQHRGAVTGLTVSPDGNYMYSSCSQGILALYNCSTPKYNVLRMLSNVVYQNAELGTNILVVNEDSSLLAFVGPSKYTVTIMDASSLDELLRIDISILDLESTKLDSALDICFAPVSSGHLLVSTSSNKVLVLDVKTGCLIRQLSNVHQVACSALALSKDGQFLLTTGDRAIKVWDFQMKFNTSFQVFIGHSEPVQGVAFTPDQQHIISVGDAIFIWDFLATPEKTSKSSVHWSVESSSSPATGPNIEKIGDAAFGINEVPRRLIPVPSLASPPHLDISSMPPERNHGVFSESDDEGICLKSCIAGMTQKVSELSVEEKVDGNASGPGKIKLDTGNGRIVEPQNNVRPDSYKHFIARFKASTLPKKISFPDNNCERLRLKAVVGYNGNGRGNMVWRPDTGFFAYTCGCVIVVEDLHSGSQQHWLGHPEEISTLAVRHDAQVLASASGWGDKNSRCQIRIWDVPEGTCLKVLFHHETEVQAMAYSQNNRLFITLGDYSDRTIALWNAFTYELMSSTRFMEPVHEVAFNPFSANELACVGQGAITFWLMKQWGADINLQVHRVPVPEEIGPVELTSICYSIIPLLYSGTNTGQICVWDISTNRCFMTWEADEGEIGVLLCSGNRLVSGSNTKRIRLWAVGAVQELRLKGSGARSSSVFMEQEMTLDGAVISASFDDSMDMGIVGTTAGTLWYINWAERTNIRLISGHKNKVNEVTFSPTESHCATCGDDGSVRVWSLASMELVVQFQVLNQSCLCLAWSPSAHSSRSDHQQVVAGYSDGTIRVFSISRTEMELKIHPHPVALTAISFSVDGQIIISGDKDGIVAVSSPRTGITIRVLDDHKGSPITVIQSKSREYYDFGLEGELWLAASADRRVSVWASDWLRDKCELVDWLTFPAPNNPKIATNLPPSLAAFCPWNSSMLIYVGFGLKEEVLFYSLRQKQVVEKIPLSYFATSLCLSPGSSLIAIGYCERLLRLIDCMSKTEQDFVGHNDAVHLCRFTPSGKLLFTAAYNEILVWEVLSLGAAATREAKNIPLRPQIAT</sequence>
<dbReference type="KEGG" id="shr:100930162"/>
<gene>
    <name evidence="17" type="primary">WDR90</name>
</gene>
<dbReference type="InterPro" id="IPR001680">
    <property type="entry name" value="WD40_rpt"/>
</dbReference>
<evidence type="ECO:0000256" key="3">
    <source>
        <dbReference type="ARBA" id="ARBA00022490"/>
    </source>
</evidence>
<keyword evidence="8" id="KW-0206">Cytoskeleton</keyword>
<dbReference type="InterPro" id="IPR055441">
    <property type="entry name" value="Beta-prop_WDR90_POC16_2nd"/>
</dbReference>
<dbReference type="InterPro" id="IPR007714">
    <property type="entry name" value="CFA20_dom"/>
</dbReference>
<dbReference type="OMA" id="DHYVHIR"/>
<dbReference type="SUPFAM" id="SSF50998">
    <property type="entry name" value="Quinoprotein alcohol dehydrogenase-like"/>
    <property type="match status" value="2"/>
</dbReference>
<reference evidence="17" key="2">
    <citation type="submission" date="2025-08" db="UniProtKB">
        <authorList>
            <consortium name="Ensembl"/>
        </authorList>
    </citation>
    <scope>IDENTIFICATION</scope>
</reference>
<dbReference type="FunFam" id="2.130.10.10:FF:000522">
    <property type="entry name" value="WD repeat domain 90"/>
    <property type="match status" value="1"/>
</dbReference>
<keyword evidence="7" id="KW-0970">Cilium biogenesis/degradation</keyword>
<evidence type="ECO:0000256" key="8">
    <source>
        <dbReference type="ARBA" id="ARBA00023212"/>
    </source>
</evidence>
<keyword evidence="4 12" id="KW-0853">WD repeat</keyword>
<dbReference type="RefSeq" id="XP_012398689.1">
    <property type="nucleotide sequence ID" value="XM_012543235.3"/>
</dbReference>
<feature type="repeat" description="WD" evidence="12">
    <location>
        <begin position="1511"/>
        <end position="1552"/>
    </location>
</feature>
<dbReference type="Pfam" id="PF23409">
    <property type="entry name" value="Beta-prop_EML"/>
    <property type="match status" value="1"/>
</dbReference>
<dbReference type="OrthoDB" id="6252103at2759"/>
<dbReference type="InterPro" id="IPR036322">
    <property type="entry name" value="WD40_repeat_dom_sf"/>
</dbReference>
<dbReference type="SUPFAM" id="SSF50978">
    <property type="entry name" value="WD40 repeat-like"/>
    <property type="match status" value="3"/>
</dbReference>
<dbReference type="Pfam" id="PF05018">
    <property type="entry name" value="CFA20_dom"/>
    <property type="match status" value="1"/>
</dbReference>
<dbReference type="FunFam" id="2.130.10.10:FF:000590">
    <property type="entry name" value="WD repeat domain 90"/>
    <property type="match status" value="1"/>
</dbReference>
<evidence type="ECO:0000256" key="10">
    <source>
        <dbReference type="ARBA" id="ARBA00061300"/>
    </source>
</evidence>
<dbReference type="GO" id="GO:0036064">
    <property type="term" value="C:ciliary basal body"/>
    <property type="evidence" value="ECO:0007669"/>
    <property type="project" value="Ensembl"/>
</dbReference>
<feature type="domain" description="CFA20" evidence="13">
    <location>
        <begin position="3"/>
        <end position="190"/>
    </location>
</feature>
<dbReference type="SMART" id="SM00320">
    <property type="entry name" value="WD40"/>
    <property type="match status" value="21"/>
</dbReference>
<evidence type="ECO:0000259" key="15">
    <source>
        <dbReference type="Pfam" id="PF23393"/>
    </source>
</evidence>
<dbReference type="Ensembl" id="ENSSHAT00000011873.2">
    <property type="protein sequence ID" value="ENSSHAP00000011777.1"/>
    <property type="gene ID" value="ENSSHAG00000010112.2"/>
</dbReference>
<reference evidence="17 18" key="1">
    <citation type="journal article" date="2011" name="Proc. Natl. Acad. Sci. U.S.A.">
        <title>Genetic diversity and population structure of the endangered marsupial Sarcophilus harrisii (Tasmanian devil).</title>
        <authorList>
            <person name="Miller W."/>
            <person name="Hayes V.M."/>
            <person name="Ratan A."/>
            <person name="Petersen D.C."/>
            <person name="Wittekindt N.E."/>
            <person name="Miller J."/>
            <person name="Walenz B."/>
            <person name="Knight J."/>
            <person name="Qi J."/>
            <person name="Zhao F."/>
            <person name="Wang Q."/>
            <person name="Bedoya-Reina O.C."/>
            <person name="Katiyar N."/>
            <person name="Tomsho L.P."/>
            <person name="Kasson L.M."/>
            <person name="Hardie R.A."/>
            <person name="Woodbridge P."/>
            <person name="Tindall E.A."/>
            <person name="Bertelsen M.F."/>
            <person name="Dixon D."/>
            <person name="Pyecroft S."/>
            <person name="Helgen K.M."/>
            <person name="Lesk A.M."/>
            <person name="Pringle T.H."/>
            <person name="Patterson N."/>
            <person name="Zhang Y."/>
            <person name="Kreiss A."/>
            <person name="Woods G.M."/>
            <person name="Jones M.E."/>
            <person name="Schuster S.C."/>
        </authorList>
    </citation>
    <scope>NUCLEOTIDE SEQUENCE [LARGE SCALE GENOMIC DNA]</scope>
</reference>
<evidence type="ECO:0000259" key="13">
    <source>
        <dbReference type="Pfam" id="PF05018"/>
    </source>
</evidence>
<dbReference type="eggNOG" id="KOG3213">
    <property type="taxonomic scope" value="Eukaryota"/>
</dbReference>
<dbReference type="GeneID" id="100930162"/>
<feature type="repeat" description="WD" evidence="12">
    <location>
        <begin position="726"/>
        <end position="767"/>
    </location>
</feature>
<organism evidence="17 18">
    <name type="scientific">Sarcophilus harrisii</name>
    <name type="common">Tasmanian devil</name>
    <name type="synonym">Sarcophilus laniarius</name>
    <dbReference type="NCBI Taxonomy" id="9305"/>
    <lineage>
        <taxon>Eukaryota</taxon>
        <taxon>Metazoa</taxon>
        <taxon>Chordata</taxon>
        <taxon>Craniata</taxon>
        <taxon>Vertebrata</taxon>
        <taxon>Euteleostomi</taxon>
        <taxon>Mammalia</taxon>
        <taxon>Metatheria</taxon>
        <taxon>Dasyuromorphia</taxon>
        <taxon>Dasyuridae</taxon>
        <taxon>Sarcophilus</taxon>
    </lineage>
</organism>
<dbReference type="GO" id="GO:0061511">
    <property type="term" value="P:centriole elongation"/>
    <property type="evidence" value="ECO:0007669"/>
    <property type="project" value="Ensembl"/>
</dbReference>
<keyword evidence="6" id="KW-0677">Repeat</keyword>
<keyword evidence="18" id="KW-1185">Reference proteome</keyword>
<dbReference type="InterPro" id="IPR055440">
    <property type="entry name" value="Beta-prop_WDR90_4th"/>
</dbReference>
<protein>
    <recommendedName>
        <fullName evidence="11">WD repeat-containing protein 90</fullName>
    </recommendedName>
</protein>
<feature type="domain" description="EML-like first beta-propeller" evidence="16">
    <location>
        <begin position="1228"/>
        <end position="1446"/>
    </location>
</feature>
<proteinExistence type="inferred from homology"/>
<evidence type="ECO:0000256" key="4">
    <source>
        <dbReference type="ARBA" id="ARBA00022574"/>
    </source>
</evidence>
<name>G3W8M2_SARHA</name>
<keyword evidence="3" id="KW-0963">Cytoplasm</keyword>
<dbReference type="STRING" id="9305.ENSSHAP00000011777"/>
<dbReference type="Gene3D" id="2.130.10.10">
    <property type="entry name" value="YVTN repeat-like/Quinoprotein amine dehydrogenase"/>
    <property type="match status" value="6"/>
</dbReference>
<dbReference type="eggNOG" id="KOG0267">
    <property type="taxonomic scope" value="Eukaryota"/>
</dbReference>
<dbReference type="PROSITE" id="PS50082">
    <property type="entry name" value="WD_REPEATS_2"/>
    <property type="match status" value="2"/>
</dbReference>
<comment type="similarity">
    <text evidence="10">Belongs to the WD repeat WDR90/POC16 family.</text>
</comment>
<dbReference type="GO" id="GO:0005886">
    <property type="term" value="C:plasma membrane"/>
    <property type="evidence" value="ECO:0007669"/>
    <property type="project" value="Ensembl"/>
</dbReference>
<evidence type="ECO:0000256" key="6">
    <source>
        <dbReference type="ARBA" id="ARBA00022737"/>
    </source>
</evidence>
<dbReference type="InParanoid" id="G3W8M2"/>
<dbReference type="GO" id="GO:0060271">
    <property type="term" value="P:cilium assembly"/>
    <property type="evidence" value="ECO:0007669"/>
    <property type="project" value="Ensembl"/>
</dbReference>
<feature type="domain" description="WDR90 4th beta-propeller" evidence="14">
    <location>
        <begin position="1517"/>
        <end position="1827"/>
    </location>
</feature>
<dbReference type="InterPro" id="IPR015943">
    <property type="entry name" value="WD40/YVTN_repeat-like_dom_sf"/>
</dbReference>
<feature type="domain" description="WDR90/POC16 second beta-propeller" evidence="15">
    <location>
        <begin position="737"/>
        <end position="1027"/>
    </location>
</feature>
<dbReference type="PANTHER" id="PTHR13720">
    <property type="entry name" value="WD-40 REPEAT PROTEIN"/>
    <property type="match status" value="1"/>
</dbReference>
<dbReference type="GO" id="GO:0008017">
    <property type="term" value="F:microtubule binding"/>
    <property type="evidence" value="ECO:0007669"/>
    <property type="project" value="Ensembl"/>
</dbReference>
<evidence type="ECO:0000313" key="17">
    <source>
        <dbReference type="Ensembl" id="ENSSHAP00000011777.1"/>
    </source>
</evidence>
<dbReference type="GO" id="GO:0034451">
    <property type="term" value="C:centriolar satellite"/>
    <property type="evidence" value="ECO:0007669"/>
    <property type="project" value="UniProtKB-SubCell"/>
</dbReference>
<evidence type="ECO:0000259" key="14">
    <source>
        <dbReference type="Pfam" id="PF23342"/>
    </source>
</evidence>
<evidence type="ECO:0000256" key="1">
    <source>
        <dbReference type="ARBA" id="ARBA00004114"/>
    </source>
</evidence>
<dbReference type="Pfam" id="PF23342">
    <property type="entry name" value="WDR90_beta-prop_4th"/>
    <property type="match status" value="1"/>
</dbReference>
<dbReference type="PROSITE" id="PS00678">
    <property type="entry name" value="WD_REPEATS_1"/>
    <property type="match status" value="1"/>
</dbReference>
<dbReference type="PANTHER" id="PTHR13720:SF24">
    <property type="entry name" value="WD REPEAT-CONTAINING PROTEIN 90"/>
    <property type="match status" value="1"/>
</dbReference>
<evidence type="ECO:0000256" key="11">
    <source>
        <dbReference type="ARBA" id="ARBA00070509"/>
    </source>
</evidence>
<dbReference type="GO" id="GO:0005814">
    <property type="term" value="C:centriole"/>
    <property type="evidence" value="ECO:0007669"/>
    <property type="project" value="UniProtKB-SubCell"/>
</dbReference>
<evidence type="ECO:0000256" key="5">
    <source>
        <dbReference type="ARBA" id="ARBA00022701"/>
    </source>
</evidence>
<evidence type="ECO:0000256" key="7">
    <source>
        <dbReference type="ARBA" id="ARBA00022794"/>
    </source>
</evidence>
<dbReference type="Proteomes" id="UP000007648">
    <property type="component" value="Unassembled WGS sequence"/>
</dbReference>
<evidence type="ECO:0000256" key="2">
    <source>
        <dbReference type="ARBA" id="ARBA00004607"/>
    </source>
</evidence>
<dbReference type="GO" id="GO:0005874">
    <property type="term" value="C:microtubule"/>
    <property type="evidence" value="ECO:0007669"/>
    <property type="project" value="UniProtKB-KW"/>
</dbReference>
<accession>G3W8M2</accession>
<dbReference type="FunCoup" id="G3W8M2">
    <property type="interactions" value="452"/>
</dbReference>